<dbReference type="GO" id="GO:0016491">
    <property type="term" value="F:oxidoreductase activity"/>
    <property type="evidence" value="ECO:0007669"/>
    <property type="project" value="UniProtKB-KW"/>
</dbReference>
<dbReference type="EMBL" id="BCSX01000045">
    <property type="protein sequence ID" value="GAS91070.1"/>
    <property type="molecule type" value="Genomic_DNA"/>
</dbReference>
<dbReference type="InterPro" id="IPR057326">
    <property type="entry name" value="KR_dom"/>
</dbReference>
<dbReference type="RefSeq" id="WP_062831056.1">
    <property type="nucleotide sequence ID" value="NZ_BCSX01000045.1"/>
</dbReference>
<dbReference type="OrthoDB" id="7064009at2"/>
<dbReference type="PROSITE" id="PS00061">
    <property type="entry name" value="ADH_SHORT"/>
    <property type="match status" value="1"/>
</dbReference>
<keyword evidence="3" id="KW-0520">NAD</keyword>
<evidence type="ECO:0000256" key="4">
    <source>
        <dbReference type="RuleBase" id="RU000363"/>
    </source>
</evidence>
<evidence type="ECO:0000256" key="1">
    <source>
        <dbReference type="ARBA" id="ARBA00006484"/>
    </source>
</evidence>
<gene>
    <name evidence="6" type="ORF">RMCB_5166</name>
</gene>
<dbReference type="CDD" id="cd05233">
    <property type="entry name" value="SDR_c"/>
    <property type="match status" value="1"/>
</dbReference>
<evidence type="ECO:0000259" key="5">
    <source>
        <dbReference type="SMART" id="SM00822"/>
    </source>
</evidence>
<evidence type="ECO:0000313" key="6">
    <source>
        <dbReference type="EMBL" id="GAS91070.1"/>
    </source>
</evidence>
<feature type="domain" description="Ketoreductase" evidence="5">
    <location>
        <begin position="7"/>
        <end position="193"/>
    </location>
</feature>
<dbReference type="PRINTS" id="PR00080">
    <property type="entry name" value="SDRFAMILY"/>
</dbReference>
<organism evidence="6 7">
    <name type="scientific">Mycolicibacterium brisbanense</name>
    <dbReference type="NCBI Taxonomy" id="146020"/>
    <lineage>
        <taxon>Bacteria</taxon>
        <taxon>Bacillati</taxon>
        <taxon>Actinomycetota</taxon>
        <taxon>Actinomycetes</taxon>
        <taxon>Mycobacteriales</taxon>
        <taxon>Mycobacteriaceae</taxon>
        <taxon>Mycolicibacterium</taxon>
    </lineage>
</organism>
<accession>A0A124E0N6</accession>
<dbReference type="PANTHER" id="PTHR24321">
    <property type="entry name" value="DEHYDROGENASES, SHORT CHAIN"/>
    <property type="match status" value="1"/>
</dbReference>
<evidence type="ECO:0000256" key="2">
    <source>
        <dbReference type="ARBA" id="ARBA00023002"/>
    </source>
</evidence>
<keyword evidence="2" id="KW-0560">Oxidoreductase</keyword>
<dbReference type="STRING" id="146020.RMCB_5166"/>
<evidence type="ECO:0000256" key="3">
    <source>
        <dbReference type="ARBA" id="ARBA00023027"/>
    </source>
</evidence>
<dbReference type="Pfam" id="PF00106">
    <property type="entry name" value="adh_short"/>
    <property type="match status" value="1"/>
</dbReference>
<dbReference type="PRINTS" id="PR00081">
    <property type="entry name" value="GDHRDH"/>
</dbReference>
<dbReference type="AlphaFoldDB" id="A0A124E0N6"/>
<dbReference type="InterPro" id="IPR002347">
    <property type="entry name" value="SDR_fam"/>
</dbReference>
<keyword evidence="7" id="KW-1185">Reference proteome</keyword>
<dbReference type="Gene3D" id="3.40.50.720">
    <property type="entry name" value="NAD(P)-binding Rossmann-like Domain"/>
    <property type="match status" value="1"/>
</dbReference>
<dbReference type="SUPFAM" id="SSF51735">
    <property type="entry name" value="NAD(P)-binding Rossmann-fold domains"/>
    <property type="match status" value="1"/>
</dbReference>
<reference evidence="7" key="1">
    <citation type="journal article" date="2016" name="Genome Announc.">
        <title>Draft Genome Sequences of Five Rapidly Growing Mycobacterium Species, M. thermoresistibile, M. fortuitum subsp. acetamidolyticum, M. canariasense, M. brisbanense, and M. novocastrense.</title>
        <authorList>
            <person name="Katahira K."/>
            <person name="Ogura Y."/>
            <person name="Gotoh Y."/>
            <person name="Hayashi T."/>
        </authorList>
    </citation>
    <scope>NUCLEOTIDE SEQUENCE [LARGE SCALE GENOMIC DNA]</scope>
    <source>
        <strain evidence="7">JCM15654</strain>
    </source>
</reference>
<sequence length="263" mass="26802">MKRLEHHRILVTGAASGIGQATVLRLLDEGATVVAADISTDGLVHTGELAQQAGTDSRFTALTMDIGDETSVVEGVKAAIDALAGLDAVVNAAGILRAVHTHEMSLAAWNQIIAVNLTGTFLVIREALPALLANPRSAIVNFSSTSAAFAHPYMAAYAASKGGIQSMTHALALEYGKQGLRAVSVAPGSIKSGITDATAGFIPSDADWSLFAKLSPIVPTTLTSGTAAMGDPSAVAGVIAMLVSEDGVFISGTEIRIDGGTHA</sequence>
<proteinExistence type="inferred from homology"/>
<protein>
    <submittedName>
        <fullName evidence="6">Oxidoreductase</fullName>
    </submittedName>
</protein>
<comment type="similarity">
    <text evidence="1 4">Belongs to the short-chain dehydrogenases/reductases (SDR) family.</text>
</comment>
<dbReference type="FunFam" id="3.40.50.720:FF:000084">
    <property type="entry name" value="Short-chain dehydrogenase reductase"/>
    <property type="match status" value="1"/>
</dbReference>
<dbReference type="SMART" id="SM00822">
    <property type="entry name" value="PKS_KR"/>
    <property type="match status" value="1"/>
</dbReference>
<name>A0A124E0N6_9MYCO</name>
<comment type="caution">
    <text evidence="6">The sequence shown here is derived from an EMBL/GenBank/DDBJ whole genome shotgun (WGS) entry which is preliminary data.</text>
</comment>
<evidence type="ECO:0000313" key="7">
    <source>
        <dbReference type="Proteomes" id="UP000069620"/>
    </source>
</evidence>
<dbReference type="PANTHER" id="PTHR24321:SF8">
    <property type="entry name" value="ESTRADIOL 17-BETA-DEHYDROGENASE 8-RELATED"/>
    <property type="match status" value="1"/>
</dbReference>
<dbReference type="InterPro" id="IPR020904">
    <property type="entry name" value="Sc_DH/Rdtase_CS"/>
</dbReference>
<reference evidence="7" key="2">
    <citation type="submission" date="2016-02" db="EMBL/GenBank/DDBJ databases">
        <title>Draft genome sequence of five rapidly growing Mycobacterium species.</title>
        <authorList>
            <person name="Katahira K."/>
            <person name="Gotou Y."/>
            <person name="Iida K."/>
            <person name="Ogura Y."/>
            <person name="Hayashi T."/>
        </authorList>
    </citation>
    <scope>NUCLEOTIDE SEQUENCE [LARGE SCALE GENOMIC DNA]</scope>
    <source>
        <strain evidence="7">JCM15654</strain>
    </source>
</reference>
<dbReference type="InterPro" id="IPR036291">
    <property type="entry name" value="NAD(P)-bd_dom_sf"/>
</dbReference>
<dbReference type="Proteomes" id="UP000069620">
    <property type="component" value="Unassembled WGS sequence"/>
</dbReference>